<dbReference type="GO" id="GO:0008643">
    <property type="term" value="P:carbohydrate transport"/>
    <property type="evidence" value="ECO:0007669"/>
    <property type="project" value="InterPro"/>
</dbReference>
<dbReference type="EMBL" id="PXOH01000006">
    <property type="protein sequence ID" value="PSF37888.1"/>
    <property type="molecule type" value="Genomic_DNA"/>
</dbReference>
<dbReference type="InterPro" id="IPR051465">
    <property type="entry name" value="Cell_Envelope_Struct_Comp"/>
</dbReference>
<dbReference type="GO" id="GO:0015288">
    <property type="term" value="F:porin activity"/>
    <property type="evidence" value="ECO:0007669"/>
    <property type="project" value="InterPro"/>
</dbReference>
<keyword evidence="3" id="KW-0175">Coiled coil</keyword>
<dbReference type="PANTHER" id="PTHR43308:SF1">
    <property type="entry name" value="OUTER MEMBRANE PROTEIN ALPHA"/>
    <property type="match status" value="1"/>
</dbReference>
<evidence type="ECO:0000256" key="1">
    <source>
        <dbReference type="ARBA" id="ARBA00008769"/>
    </source>
</evidence>
<keyword evidence="6" id="KW-1185">Reference proteome</keyword>
<accession>A0A2T1LZP3</accession>
<dbReference type="Pfam" id="PF00395">
    <property type="entry name" value="SLH"/>
    <property type="match status" value="1"/>
</dbReference>
<evidence type="ECO:0000256" key="2">
    <source>
        <dbReference type="RuleBase" id="RU363072"/>
    </source>
</evidence>
<dbReference type="NCBIfam" id="NF033921">
    <property type="entry name" value="por_somb"/>
    <property type="match status" value="1"/>
</dbReference>
<reference evidence="5 6" key="1">
    <citation type="submission" date="2018-03" db="EMBL/GenBank/DDBJ databases">
        <title>The ancient ancestry and fast evolution of plastids.</title>
        <authorList>
            <person name="Moore K.R."/>
            <person name="Magnabosco C."/>
            <person name="Momper L."/>
            <person name="Gold D.A."/>
            <person name="Bosak T."/>
            <person name="Fournier G.P."/>
        </authorList>
    </citation>
    <scope>NUCLEOTIDE SEQUENCE [LARGE SCALE GENOMIC DNA]</scope>
    <source>
        <strain evidence="5 6">CCALA 016</strain>
    </source>
</reference>
<feature type="coiled-coil region" evidence="3">
    <location>
        <begin position="122"/>
        <end position="170"/>
    </location>
</feature>
<feature type="domain" description="SLH" evidence="4">
    <location>
        <begin position="64"/>
        <end position="128"/>
    </location>
</feature>
<dbReference type="Pfam" id="PF04966">
    <property type="entry name" value="OprB"/>
    <property type="match status" value="1"/>
</dbReference>
<reference evidence="5 6" key="2">
    <citation type="submission" date="2018-03" db="EMBL/GenBank/DDBJ databases">
        <authorList>
            <person name="Keele B.F."/>
        </authorList>
    </citation>
    <scope>NUCLEOTIDE SEQUENCE [LARGE SCALE GENOMIC DNA]</scope>
    <source>
        <strain evidence="5 6">CCALA 016</strain>
    </source>
</reference>
<protein>
    <submittedName>
        <fullName evidence="5">Porin</fullName>
    </submittedName>
</protein>
<dbReference type="InterPro" id="IPR047684">
    <property type="entry name" value="Por_som-like"/>
</dbReference>
<dbReference type="PANTHER" id="PTHR43308">
    <property type="entry name" value="OUTER MEMBRANE PROTEIN ALPHA-RELATED"/>
    <property type="match status" value="1"/>
</dbReference>
<dbReference type="InterPro" id="IPR038673">
    <property type="entry name" value="OprB_sf"/>
</dbReference>
<proteinExistence type="inferred from homology"/>
<dbReference type="AlphaFoldDB" id="A0A2T1LZP3"/>
<evidence type="ECO:0000313" key="6">
    <source>
        <dbReference type="Proteomes" id="UP000239001"/>
    </source>
</evidence>
<evidence type="ECO:0000313" key="5">
    <source>
        <dbReference type="EMBL" id="PSF37888.1"/>
    </source>
</evidence>
<dbReference type="GO" id="GO:0016020">
    <property type="term" value="C:membrane"/>
    <property type="evidence" value="ECO:0007669"/>
    <property type="project" value="InterPro"/>
</dbReference>
<name>A0A2T1LZP3_9CHRO</name>
<organism evidence="5 6">
    <name type="scientific">Aphanothece hegewaldii CCALA 016</name>
    <dbReference type="NCBI Taxonomy" id="2107694"/>
    <lineage>
        <taxon>Bacteria</taxon>
        <taxon>Bacillati</taxon>
        <taxon>Cyanobacteriota</taxon>
        <taxon>Cyanophyceae</taxon>
        <taxon>Oscillatoriophycideae</taxon>
        <taxon>Chroococcales</taxon>
        <taxon>Aphanothecaceae</taxon>
        <taxon>Aphanothece</taxon>
    </lineage>
</organism>
<dbReference type="PROSITE" id="PS51272">
    <property type="entry name" value="SLH"/>
    <property type="match status" value="1"/>
</dbReference>
<evidence type="ECO:0000259" key="4">
    <source>
        <dbReference type="PROSITE" id="PS51272"/>
    </source>
</evidence>
<dbReference type="Gene3D" id="2.40.160.180">
    <property type="entry name" value="Carbohydrate-selective porin OprB"/>
    <property type="match status" value="1"/>
</dbReference>
<sequence>MSKIELFKNSLLPVVCIFSAGLLVPKVVNADDLSQTEFGGKDAMSNVTSVSQLLGKEAMSQVSSVSQLKDVQPTDWAYQALRSLVEQYGCIVGYPDRTFRGNRAMSRWEFAAGLNACINSLERLLQENIAVAKADIDKLTRLAKEFETELAVLGTRIENLENRVAYLEDHQFSTTTKLTGQTFFNLTGAFVDGSVKAERGVASSPFAPPRRNPTTNLPSVVEREQPQVTLSYYTLLTLTTSFNGKDALVTQLNAGNGDSPANQLVSAGYYNSWGVPYTDQTGAPTANDVVIRELFYSFRPVDSLQVVIGPRVNFYRYFDNNRFTFFVNGAGSFNSSGSTLVSPIDRGSGFVLAWNITKQLKWTVSYLGESNEFLNTAFGYNTANNPKVGLFNPSNIIATEIGVSPIKNMNLRFLYMRSNNKAYNGFVGGAVGEPLPYGYADDGFGGNIKDAPGDAVVFNFDWLITRRFGIFGRYSYGATYIYPIDKSRESGQVSVQSIQAGLAFPDLFKEGTLGVLSFLIPQDYISGRRYLLSGRGNGGTQYEIEASYFYPITKNIAVVPSFYTIFNPNNFDDNPTVFVGNLRTQFTF</sequence>
<dbReference type="InterPro" id="IPR007049">
    <property type="entry name" value="Carb-sel_porin_OprB"/>
</dbReference>
<evidence type="ECO:0000256" key="3">
    <source>
        <dbReference type="SAM" id="Coils"/>
    </source>
</evidence>
<comment type="caution">
    <text evidence="5">The sequence shown here is derived from an EMBL/GenBank/DDBJ whole genome shotgun (WGS) entry which is preliminary data.</text>
</comment>
<comment type="similarity">
    <text evidence="1 2">Belongs to the OprB family.</text>
</comment>
<gene>
    <name evidence="5" type="ORF">C7H19_07880</name>
</gene>
<dbReference type="Proteomes" id="UP000239001">
    <property type="component" value="Unassembled WGS sequence"/>
</dbReference>
<dbReference type="OrthoDB" id="541604at2"/>
<dbReference type="InterPro" id="IPR001119">
    <property type="entry name" value="SLH_dom"/>
</dbReference>